<dbReference type="Gene3D" id="3.30.420.10">
    <property type="entry name" value="Ribonuclease H-like superfamily/Ribonuclease H"/>
    <property type="match status" value="1"/>
</dbReference>
<evidence type="ECO:0000313" key="5">
    <source>
        <dbReference type="EMBL" id="CAI82365.1"/>
    </source>
</evidence>
<dbReference type="GO" id="GO:0003676">
    <property type="term" value="F:nucleic acid binding"/>
    <property type="evidence" value="ECO:0007669"/>
    <property type="project" value="InterPro"/>
</dbReference>
<dbReference type="Proteomes" id="UP000000433">
    <property type="component" value="Chromosome"/>
</dbReference>
<evidence type="ECO:0000256" key="3">
    <source>
        <dbReference type="SAM" id="MobiDB-lite"/>
    </source>
</evidence>
<dbReference type="KEGG" id="deh:cbdbA102"/>
<gene>
    <name evidence="5" type="ordered locus">cbdbA102</name>
</gene>
<dbReference type="CDD" id="cd04659">
    <property type="entry name" value="Piwi_piwi-like_ProArk"/>
    <property type="match status" value="1"/>
</dbReference>
<name>A0A916P3B2_DEHMC</name>
<proteinExistence type="inferred from homology"/>
<dbReference type="InterPro" id="IPR012337">
    <property type="entry name" value="RNaseH-like_sf"/>
</dbReference>
<organism evidence="5 6">
    <name type="scientific">Dehalococcoides mccartyi (strain CBDB1)</name>
    <dbReference type="NCBI Taxonomy" id="255470"/>
    <lineage>
        <taxon>Bacteria</taxon>
        <taxon>Bacillati</taxon>
        <taxon>Chloroflexota</taxon>
        <taxon>Dehalococcoidia</taxon>
        <taxon>Dehalococcoidales</taxon>
        <taxon>Dehalococcoidaceae</taxon>
        <taxon>Dehalococcoides</taxon>
    </lineage>
</organism>
<dbReference type="AlphaFoldDB" id="A0A916P3B2"/>
<dbReference type="SMART" id="SM00950">
    <property type="entry name" value="Piwi"/>
    <property type="match status" value="1"/>
</dbReference>
<dbReference type="EMBL" id="AJ965256">
    <property type="protein sequence ID" value="CAI82365.1"/>
    <property type="molecule type" value="Genomic_DNA"/>
</dbReference>
<dbReference type="InterPro" id="IPR036397">
    <property type="entry name" value="RNaseH_sf"/>
</dbReference>
<feature type="domain" description="Piwi" evidence="4">
    <location>
        <begin position="481"/>
        <end position="775"/>
    </location>
</feature>
<accession>A0A916P3B2</accession>
<keyword evidence="6" id="KW-1185">Reference proteome</keyword>
<dbReference type="RefSeq" id="WP_011308723.1">
    <property type="nucleotide sequence ID" value="NC_007356.1"/>
</dbReference>
<evidence type="ECO:0000313" key="6">
    <source>
        <dbReference type="Proteomes" id="UP000000433"/>
    </source>
</evidence>
<comment type="similarity">
    <text evidence="1">Belongs to the argonaute family. Long pAgo subfamily.</text>
</comment>
<dbReference type="SUPFAM" id="SSF53098">
    <property type="entry name" value="Ribonuclease H-like"/>
    <property type="match status" value="1"/>
</dbReference>
<reference evidence="5 6" key="1">
    <citation type="journal article" date="2005" name="Nat. Biotechnol.">
        <title>Genome sequence of the chlorinated compound-respiring bacterium Dehalococcoides species strain CBDB1.</title>
        <authorList>
            <person name="Kube M."/>
            <person name="Beck A."/>
            <person name="Zinder S.H."/>
            <person name="Kuhl H."/>
            <person name="Reinhardt R."/>
            <person name="Adrian L."/>
        </authorList>
    </citation>
    <scope>NUCLEOTIDE SEQUENCE [LARGE SCALE GENOMIC DNA]</scope>
    <source>
        <strain evidence="5 6">CBDB1</strain>
    </source>
</reference>
<evidence type="ECO:0000256" key="2">
    <source>
        <dbReference type="ARBA" id="ARBA00035032"/>
    </source>
</evidence>
<dbReference type="InterPro" id="IPR003165">
    <property type="entry name" value="Piwi"/>
</dbReference>
<evidence type="ECO:0000259" key="4">
    <source>
        <dbReference type="SMART" id="SM00950"/>
    </source>
</evidence>
<protein>
    <recommendedName>
        <fullName evidence="2">Protein argonaute</fullName>
    </recommendedName>
</protein>
<evidence type="ECO:0000256" key="1">
    <source>
        <dbReference type="ARBA" id="ARBA00035012"/>
    </source>
</evidence>
<sequence length="794" mass="90283">MSELETNIFPITNLHELESRFRLYRVRGLSINQEEYDPNTQTLVRKLSYSMRSPVAVILRNSDPFLALPIDAPEPISPYPLVRATAVFEKTDEVFTLDYESPTPETDALRIRFLQFIIQGALFRNPSLWQPSAGTPFFERSPVLEKAGICAYRGFSVRVVPIEGGKLGICVDVKHRYVSKNPIEANIKREEFRKYKNGRCIYHYGHNWYEIKLQDHTGLSVSEQMISNGTAKPISLYQFIMNNAPKPLPREVIDMPPDSPAVKYMTSRDEVRYVPSILCYPVFDTSDPRVKPTHRGTILLPNVRRQYIHNFVNSHLTDVRSKDMAIRISSKPVIAPTKIFLPPDLAFGNNTVFSVRGTPGTTYVSLEQLGQTRISALFNQKIGPYDSRPLDRQYMILPKSVWDSHGPVFLNDFKKIMNELYLHELPYNPIVVTYNDLSAKTYALQGRAILDAVDSELREPGYGVVMIHETVDRRNRQHDQLAAMVMRELRNRRLYVSVIHTTVTKDCYQLPQNAPIGKAYCPVAGKQGKLNGYLRNVAITKVLLTNERWPFVISTPLHADFTVAFDVQLNTACFTFIGKSGSDIRTVLKTSNQKERLSKAQVRQTLLEVLRQEVGFGRRTMQTIVVQRDGKLFASEIAGAKDAIEIVKKEGILPSDVSLNFIEIPKSSVAPFRLFDSSPRPGQPEMANNPRIGSYFIATNYDGYICTTGKEFYHPGTANPLHVKYIEGNMPFEKILEDVYALTCLALTRPEDCTREPFTMKLADIRLREHAGGYDEDALAYDDENENDEDNENE</sequence>
<feature type="region of interest" description="Disordered" evidence="3">
    <location>
        <begin position="774"/>
        <end position="794"/>
    </location>
</feature>